<keyword evidence="2" id="KW-1185">Reference proteome</keyword>
<organism evidence="1 2">
    <name type="scientific">Halomarina ordinaria</name>
    <dbReference type="NCBI Taxonomy" id="3033939"/>
    <lineage>
        <taxon>Archaea</taxon>
        <taxon>Methanobacteriati</taxon>
        <taxon>Methanobacteriota</taxon>
        <taxon>Stenosarchaea group</taxon>
        <taxon>Halobacteria</taxon>
        <taxon>Halobacteriales</taxon>
        <taxon>Natronomonadaceae</taxon>
        <taxon>Halomarina</taxon>
    </lineage>
</organism>
<proteinExistence type="predicted"/>
<comment type="caution">
    <text evidence="1">The sequence shown here is derived from an EMBL/GenBank/DDBJ whole genome shotgun (WGS) entry which is preliminary data.</text>
</comment>
<reference evidence="1 2" key="1">
    <citation type="journal article" date="2019" name="Int. J. Syst. Evol. Microbiol.">
        <title>The Global Catalogue of Microorganisms (GCM) 10K type strain sequencing project: providing services to taxonomists for standard genome sequencing and annotation.</title>
        <authorList>
            <consortium name="The Broad Institute Genomics Platform"/>
            <consortium name="The Broad Institute Genome Sequencing Center for Infectious Disease"/>
            <person name="Wu L."/>
            <person name="Ma J."/>
        </authorList>
    </citation>
    <scope>NUCLEOTIDE SEQUENCE [LARGE SCALE GENOMIC DNA]</scope>
    <source>
        <strain evidence="1 2">PSRA2</strain>
    </source>
</reference>
<name>A0ABD5UA50_9EURY</name>
<dbReference type="Proteomes" id="UP001596406">
    <property type="component" value="Unassembled WGS sequence"/>
</dbReference>
<protein>
    <submittedName>
        <fullName evidence="1">Uncharacterized protein</fullName>
    </submittedName>
</protein>
<dbReference type="AlphaFoldDB" id="A0ABD5UA50"/>
<accession>A0ABD5UA50</accession>
<dbReference type="RefSeq" id="WP_304448900.1">
    <property type="nucleotide sequence ID" value="NZ_JARRAH010000001.1"/>
</dbReference>
<sequence length="68" mass="7277">MSETTPSRRTARMNRDAQGQPLGVAVFLTADDLLALGVSVESTDLIVYTVVDGRFRATSAALKEVHNG</sequence>
<evidence type="ECO:0000313" key="2">
    <source>
        <dbReference type="Proteomes" id="UP001596406"/>
    </source>
</evidence>
<dbReference type="EMBL" id="JBHSXM010000001">
    <property type="protein sequence ID" value="MFC6837233.1"/>
    <property type="molecule type" value="Genomic_DNA"/>
</dbReference>
<evidence type="ECO:0000313" key="1">
    <source>
        <dbReference type="EMBL" id="MFC6837233.1"/>
    </source>
</evidence>
<gene>
    <name evidence="1" type="ORF">ACFQHK_12020</name>
</gene>